<evidence type="ECO:0000256" key="1">
    <source>
        <dbReference type="SAM" id="MobiDB-lite"/>
    </source>
</evidence>
<feature type="compositionally biased region" description="Basic residues" evidence="1">
    <location>
        <begin position="1"/>
        <end position="17"/>
    </location>
</feature>
<reference evidence="2" key="1">
    <citation type="journal article" date="2023" name="IScience">
        <title>Live-bearing cockroach genome reveals convergent evolutionary mechanisms linked to viviparity in insects and beyond.</title>
        <authorList>
            <person name="Fouks B."/>
            <person name="Harrison M.C."/>
            <person name="Mikhailova A.A."/>
            <person name="Marchal E."/>
            <person name="English S."/>
            <person name="Carruthers M."/>
            <person name="Jennings E.C."/>
            <person name="Chiamaka E.L."/>
            <person name="Frigard R.A."/>
            <person name="Pippel M."/>
            <person name="Attardo G.M."/>
            <person name="Benoit J.B."/>
            <person name="Bornberg-Bauer E."/>
            <person name="Tobe S.S."/>
        </authorList>
    </citation>
    <scope>NUCLEOTIDE SEQUENCE</scope>
    <source>
        <strain evidence="2">Stay&amp;Tobe</strain>
    </source>
</reference>
<evidence type="ECO:0000313" key="3">
    <source>
        <dbReference type="Proteomes" id="UP001233999"/>
    </source>
</evidence>
<reference evidence="2" key="2">
    <citation type="submission" date="2023-05" db="EMBL/GenBank/DDBJ databases">
        <authorList>
            <person name="Fouks B."/>
        </authorList>
    </citation>
    <scope>NUCLEOTIDE SEQUENCE</scope>
    <source>
        <strain evidence="2">Stay&amp;Tobe</strain>
        <tissue evidence="2">Testes</tissue>
    </source>
</reference>
<feature type="region of interest" description="Disordered" evidence="1">
    <location>
        <begin position="1"/>
        <end position="31"/>
    </location>
</feature>
<dbReference type="Proteomes" id="UP001233999">
    <property type="component" value="Unassembled WGS sequence"/>
</dbReference>
<gene>
    <name evidence="2" type="ORF">L9F63_012075</name>
</gene>
<comment type="caution">
    <text evidence="2">The sequence shown here is derived from an EMBL/GenBank/DDBJ whole genome shotgun (WGS) entry which is preliminary data.</text>
</comment>
<feature type="non-terminal residue" evidence="2">
    <location>
        <position position="1"/>
    </location>
</feature>
<sequence length="52" mass="6039">AGSHHHSHHHHHHHHHMFLPQQPPSLQGLNPIDRLYSMQTSYFCGEESALVE</sequence>
<proteinExistence type="predicted"/>
<dbReference type="AlphaFoldDB" id="A0AAD8EP27"/>
<protein>
    <submittedName>
        <fullName evidence="2">Uncharacterized protein</fullName>
    </submittedName>
</protein>
<evidence type="ECO:0000313" key="2">
    <source>
        <dbReference type="EMBL" id="KAJ9596894.1"/>
    </source>
</evidence>
<feature type="non-terminal residue" evidence="2">
    <location>
        <position position="52"/>
    </location>
</feature>
<dbReference type="EMBL" id="JASPKZ010001956">
    <property type="protein sequence ID" value="KAJ9596894.1"/>
    <property type="molecule type" value="Genomic_DNA"/>
</dbReference>
<name>A0AAD8EP27_DIPPU</name>
<keyword evidence="3" id="KW-1185">Reference proteome</keyword>
<organism evidence="2 3">
    <name type="scientific">Diploptera punctata</name>
    <name type="common">Pacific beetle cockroach</name>
    <dbReference type="NCBI Taxonomy" id="6984"/>
    <lineage>
        <taxon>Eukaryota</taxon>
        <taxon>Metazoa</taxon>
        <taxon>Ecdysozoa</taxon>
        <taxon>Arthropoda</taxon>
        <taxon>Hexapoda</taxon>
        <taxon>Insecta</taxon>
        <taxon>Pterygota</taxon>
        <taxon>Neoptera</taxon>
        <taxon>Polyneoptera</taxon>
        <taxon>Dictyoptera</taxon>
        <taxon>Blattodea</taxon>
        <taxon>Blaberoidea</taxon>
        <taxon>Blaberidae</taxon>
        <taxon>Diplopterinae</taxon>
        <taxon>Diploptera</taxon>
    </lineage>
</organism>
<accession>A0AAD8EP27</accession>